<organism evidence="2 3">
    <name type="scientific">Sphaerisporangium krabiense</name>
    <dbReference type="NCBI Taxonomy" id="763782"/>
    <lineage>
        <taxon>Bacteria</taxon>
        <taxon>Bacillati</taxon>
        <taxon>Actinomycetota</taxon>
        <taxon>Actinomycetes</taxon>
        <taxon>Streptosporangiales</taxon>
        <taxon>Streptosporangiaceae</taxon>
        <taxon>Sphaerisporangium</taxon>
    </lineage>
</organism>
<protein>
    <submittedName>
        <fullName evidence="2">Uncharacterized protein</fullName>
    </submittedName>
</protein>
<dbReference type="AlphaFoldDB" id="A0A7W8Z1Q6"/>
<dbReference type="Proteomes" id="UP000588112">
    <property type="component" value="Unassembled WGS sequence"/>
</dbReference>
<comment type="caution">
    <text evidence="2">The sequence shown here is derived from an EMBL/GenBank/DDBJ whole genome shotgun (WGS) entry which is preliminary data.</text>
</comment>
<evidence type="ECO:0000256" key="1">
    <source>
        <dbReference type="SAM" id="MobiDB-lite"/>
    </source>
</evidence>
<gene>
    <name evidence="2" type="ORF">BJ981_001304</name>
</gene>
<name>A0A7W8Z1Q6_9ACTN</name>
<keyword evidence="3" id="KW-1185">Reference proteome</keyword>
<accession>A0A7W8Z1Q6</accession>
<dbReference type="EMBL" id="JACHBR010000001">
    <property type="protein sequence ID" value="MBB5625605.1"/>
    <property type="molecule type" value="Genomic_DNA"/>
</dbReference>
<feature type="region of interest" description="Disordered" evidence="1">
    <location>
        <begin position="34"/>
        <end position="57"/>
    </location>
</feature>
<evidence type="ECO:0000313" key="3">
    <source>
        <dbReference type="Proteomes" id="UP000588112"/>
    </source>
</evidence>
<evidence type="ECO:0000313" key="2">
    <source>
        <dbReference type="EMBL" id="MBB5625605.1"/>
    </source>
</evidence>
<reference evidence="2 3" key="1">
    <citation type="submission" date="2020-08" db="EMBL/GenBank/DDBJ databases">
        <title>Sequencing the genomes of 1000 actinobacteria strains.</title>
        <authorList>
            <person name="Klenk H.-P."/>
        </authorList>
    </citation>
    <scope>NUCLEOTIDE SEQUENCE [LARGE SCALE GENOMIC DNA]</scope>
    <source>
        <strain evidence="2 3">DSM 45790</strain>
    </source>
</reference>
<proteinExistence type="predicted"/>
<sequence length="57" mass="6540">MAWRQVATATGREERDARRDYQIWADDRYDLHRNYPGTTSGMTGEEHAQATARAAMP</sequence>